<evidence type="ECO:0000259" key="2">
    <source>
        <dbReference type="Pfam" id="PF01243"/>
    </source>
</evidence>
<dbReference type="Gene3D" id="2.30.110.10">
    <property type="entry name" value="Electron Transport, Fmn-binding Protein, Chain A"/>
    <property type="match status" value="1"/>
</dbReference>
<evidence type="ECO:0000313" key="3">
    <source>
        <dbReference type="EMBL" id="GHO56239.1"/>
    </source>
</evidence>
<feature type="domain" description="Pyridoxamine 5'-phosphate oxidase N-terminal" evidence="2">
    <location>
        <begin position="36"/>
        <end position="120"/>
    </location>
</feature>
<dbReference type="PANTHER" id="PTHR35176:SF4">
    <property type="entry name" value="PYRIDOXAMINE 5'-PHOSPHATE OXIDASE-RELATED FMN-BINDING"/>
    <property type="match status" value="1"/>
</dbReference>
<dbReference type="InterPro" id="IPR052019">
    <property type="entry name" value="F420H2_bilvrd_red/Heme_oxyg"/>
</dbReference>
<dbReference type="SUPFAM" id="SSF50475">
    <property type="entry name" value="FMN-binding split barrel"/>
    <property type="match status" value="1"/>
</dbReference>
<evidence type="ECO:0000256" key="1">
    <source>
        <dbReference type="ARBA" id="ARBA00023002"/>
    </source>
</evidence>
<organism evidence="3 4">
    <name type="scientific">Ktedonobacter robiniae</name>
    <dbReference type="NCBI Taxonomy" id="2778365"/>
    <lineage>
        <taxon>Bacteria</taxon>
        <taxon>Bacillati</taxon>
        <taxon>Chloroflexota</taxon>
        <taxon>Ktedonobacteria</taxon>
        <taxon>Ktedonobacterales</taxon>
        <taxon>Ktedonobacteraceae</taxon>
        <taxon>Ktedonobacter</taxon>
    </lineage>
</organism>
<keyword evidence="4" id="KW-1185">Reference proteome</keyword>
<dbReference type="EMBL" id="BNJG01000002">
    <property type="protein sequence ID" value="GHO56239.1"/>
    <property type="molecule type" value="Genomic_DNA"/>
</dbReference>
<accession>A0ABQ3UTT0</accession>
<evidence type="ECO:0000313" key="4">
    <source>
        <dbReference type="Proteomes" id="UP000654345"/>
    </source>
</evidence>
<name>A0ABQ3UTT0_9CHLR</name>
<dbReference type="PANTHER" id="PTHR35176">
    <property type="entry name" value="HEME OXYGENASE HI_0854-RELATED"/>
    <property type="match status" value="1"/>
</dbReference>
<dbReference type="InterPro" id="IPR011576">
    <property type="entry name" value="Pyridox_Oxase_N"/>
</dbReference>
<dbReference type="RefSeq" id="WP_201372791.1">
    <property type="nucleotide sequence ID" value="NZ_BNJG01000002.1"/>
</dbReference>
<reference evidence="3 4" key="1">
    <citation type="journal article" date="2021" name="Int. J. Syst. Evol. Microbiol.">
        <title>Reticulibacter mediterranei gen. nov., sp. nov., within the new family Reticulibacteraceae fam. nov., and Ktedonospora formicarum gen. nov., sp. nov., Ktedonobacter robiniae sp. nov., Dictyobacter formicarum sp. nov. and Dictyobacter arantiisoli sp. nov., belonging to the class Ktedonobacteria.</title>
        <authorList>
            <person name="Yabe S."/>
            <person name="Zheng Y."/>
            <person name="Wang C.M."/>
            <person name="Sakai Y."/>
            <person name="Abe K."/>
            <person name="Yokota A."/>
            <person name="Donadio S."/>
            <person name="Cavaletti L."/>
            <person name="Monciardini P."/>
        </authorList>
    </citation>
    <scope>NUCLEOTIDE SEQUENCE [LARGE SCALE GENOMIC DNA]</scope>
    <source>
        <strain evidence="3 4">SOSP1-30</strain>
    </source>
</reference>
<dbReference type="Pfam" id="PF01243">
    <property type="entry name" value="PNPOx_N"/>
    <property type="match status" value="1"/>
</dbReference>
<protein>
    <submittedName>
        <fullName evidence="3">Pyridoxamine 5'-phosphate oxidase</fullName>
    </submittedName>
</protein>
<proteinExistence type="predicted"/>
<dbReference type="Proteomes" id="UP000654345">
    <property type="component" value="Unassembled WGS sequence"/>
</dbReference>
<sequence>MAKKQPVDEVNLDGSGVPTIAWERVRERLEEDAGISPTHWLATVRPDGRPHVMPVWTVWVDGAFSFVAGATTRTRKNLAHNAHCVITVASTGLDLVVEGEARRVSDETRLQRIADAYAAQGWHPTVRKSVFSADDEVPGGGPPPYDVYEVVPVTVVGLGTDEPYGATRWRF</sequence>
<gene>
    <name evidence="3" type="ORF">KSB_47140</name>
</gene>
<comment type="caution">
    <text evidence="3">The sequence shown here is derived from an EMBL/GenBank/DDBJ whole genome shotgun (WGS) entry which is preliminary data.</text>
</comment>
<dbReference type="InterPro" id="IPR012349">
    <property type="entry name" value="Split_barrel_FMN-bd"/>
</dbReference>
<keyword evidence="1" id="KW-0560">Oxidoreductase</keyword>